<name>A0ABR8VEM8_9BACT</name>
<feature type="non-terminal residue" evidence="2">
    <location>
        <position position="185"/>
    </location>
</feature>
<organism evidence="2 3">
    <name type="scientific">Phocaeicola faecium</name>
    <dbReference type="NCBI Taxonomy" id="2762213"/>
    <lineage>
        <taxon>Bacteria</taxon>
        <taxon>Pseudomonadati</taxon>
        <taxon>Bacteroidota</taxon>
        <taxon>Bacteroidia</taxon>
        <taxon>Bacteroidales</taxon>
        <taxon>Bacteroidaceae</taxon>
        <taxon>Phocaeicola</taxon>
    </lineage>
</organism>
<sequence length="185" mass="20955">MQEQFYPLVSIICPVYQAEKTLNDCLKSISSQKYQNWECIIIIDGATDASETIARRYSNIDSRFIIKVQTNKGRSAARNLGLSCAKGSWVTFIDSDDQILPTGLDAMMQIAFEYKTDIVYGNYLTKKGNTPTKSFLGATKGILNLNFARKANLNIERLGISNDGYQYDLFNCRTCWGKMYSYDLI</sequence>
<evidence type="ECO:0000259" key="1">
    <source>
        <dbReference type="Pfam" id="PF00535"/>
    </source>
</evidence>
<dbReference type="Pfam" id="PF00535">
    <property type="entry name" value="Glycos_transf_2"/>
    <property type="match status" value="1"/>
</dbReference>
<reference evidence="2 3" key="1">
    <citation type="submission" date="2020-08" db="EMBL/GenBank/DDBJ databases">
        <title>A Genomic Blueprint of the Chicken Gut Microbiome.</title>
        <authorList>
            <person name="Gilroy R."/>
            <person name="Ravi A."/>
            <person name="Getino M."/>
            <person name="Pursley I."/>
            <person name="Horton D.L."/>
            <person name="Alikhan N.-F."/>
            <person name="Baker D."/>
            <person name="Gharbi K."/>
            <person name="Hall N."/>
            <person name="Watson M."/>
            <person name="Adriaenssens E.M."/>
            <person name="Foster-Nyarko E."/>
            <person name="Jarju S."/>
            <person name="Secka A."/>
            <person name="Antonio M."/>
            <person name="Oren A."/>
            <person name="Chaudhuri R."/>
            <person name="La Ragione R.M."/>
            <person name="Hildebrand F."/>
            <person name="Pallen M.J."/>
        </authorList>
    </citation>
    <scope>NUCLEOTIDE SEQUENCE [LARGE SCALE GENOMIC DNA]</scope>
    <source>
        <strain evidence="2 3">Sa1YUN3</strain>
    </source>
</reference>
<dbReference type="InterPro" id="IPR050834">
    <property type="entry name" value="Glycosyltransf_2"/>
</dbReference>
<evidence type="ECO:0000313" key="2">
    <source>
        <dbReference type="EMBL" id="MBD8003165.1"/>
    </source>
</evidence>
<dbReference type="PANTHER" id="PTHR43685">
    <property type="entry name" value="GLYCOSYLTRANSFERASE"/>
    <property type="match status" value="1"/>
</dbReference>
<dbReference type="CDD" id="cd00761">
    <property type="entry name" value="Glyco_tranf_GTA_type"/>
    <property type="match status" value="1"/>
</dbReference>
<dbReference type="PANTHER" id="PTHR43685:SF2">
    <property type="entry name" value="GLYCOSYLTRANSFERASE 2-LIKE DOMAIN-CONTAINING PROTEIN"/>
    <property type="match status" value="1"/>
</dbReference>
<dbReference type="Proteomes" id="UP000616346">
    <property type="component" value="Unassembled WGS sequence"/>
</dbReference>
<dbReference type="InterPro" id="IPR029044">
    <property type="entry name" value="Nucleotide-diphossugar_trans"/>
</dbReference>
<comment type="caution">
    <text evidence="2">The sequence shown here is derived from an EMBL/GenBank/DDBJ whole genome shotgun (WGS) entry which is preliminary data.</text>
</comment>
<dbReference type="RefSeq" id="WP_191710796.1">
    <property type="nucleotide sequence ID" value="NZ_JACSPQ010000025.1"/>
</dbReference>
<dbReference type="Gene3D" id="3.90.550.10">
    <property type="entry name" value="Spore Coat Polysaccharide Biosynthesis Protein SpsA, Chain A"/>
    <property type="match status" value="1"/>
</dbReference>
<gene>
    <name evidence="2" type="ORF">H9626_13290</name>
</gene>
<dbReference type="EMBL" id="JACSPQ010000025">
    <property type="protein sequence ID" value="MBD8003165.1"/>
    <property type="molecule type" value="Genomic_DNA"/>
</dbReference>
<evidence type="ECO:0000313" key="3">
    <source>
        <dbReference type="Proteomes" id="UP000616346"/>
    </source>
</evidence>
<dbReference type="InterPro" id="IPR001173">
    <property type="entry name" value="Glyco_trans_2-like"/>
</dbReference>
<keyword evidence="3" id="KW-1185">Reference proteome</keyword>
<dbReference type="SUPFAM" id="SSF53448">
    <property type="entry name" value="Nucleotide-diphospho-sugar transferases"/>
    <property type="match status" value="1"/>
</dbReference>
<proteinExistence type="predicted"/>
<protein>
    <submittedName>
        <fullName evidence="2">Glycosyltransferase family 2 protein</fullName>
    </submittedName>
</protein>
<accession>A0ABR8VEM8</accession>
<feature type="domain" description="Glycosyltransferase 2-like" evidence="1">
    <location>
        <begin position="10"/>
        <end position="138"/>
    </location>
</feature>